<feature type="region of interest" description="Disordered" evidence="1">
    <location>
        <begin position="105"/>
        <end position="133"/>
    </location>
</feature>
<name>A0A1L3LTC9_9HYPH</name>
<dbReference type="EMBL" id="CP013109">
    <property type="protein sequence ID" value="APG93332.1"/>
    <property type="molecule type" value="Genomic_DNA"/>
</dbReference>
<feature type="compositionally biased region" description="Polar residues" evidence="1">
    <location>
        <begin position="118"/>
        <end position="133"/>
    </location>
</feature>
<proteinExistence type="predicted"/>
<gene>
    <name evidence="2" type="ORF">SAMCFNEI73_pB0132</name>
</gene>
<protein>
    <submittedName>
        <fullName evidence="2">Uncharacterized protein</fullName>
    </submittedName>
</protein>
<sequence>MVRSNAVEDPLCYLGSHVLRNKADIKDQLDEFEQLMFDSRAEEALPEGDFARCTGTLFRTFMWLREGPKAAVDARQPRTPDIPGLFMFDELLNIRLRDTARRNMHSGGRAPVLLPPEISSNPNTLSRSVGRSS</sequence>
<dbReference type="RefSeq" id="WP_064254457.1">
    <property type="nucleotide sequence ID" value="NZ_CP013109.1"/>
</dbReference>
<dbReference type="AlphaFoldDB" id="A0A1L3LTC9"/>
<evidence type="ECO:0000313" key="2">
    <source>
        <dbReference type="EMBL" id="APG93332.1"/>
    </source>
</evidence>
<accession>A0A1L3LTC9</accession>
<reference evidence="2 3" key="1">
    <citation type="submission" date="2015-10" db="EMBL/GenBank/DDBJ databases">
        <title>Genomic differences between typical nodule nitrogen-fixing rhizobial strains and those coming from bean seeds.</title>
        <authorList>
            <person name="Peralta H."/>
            <person name="Aguilar-Vera A."/>
            <person name="Diaz R."/>
            <person name="Mora Y."/>
            <person name="Martinez-Batallar G."/>
            <person name="Salazar E."/>
            <person name="Vargas-Lagunas C."/>
            <person name="Encarnacion S."/>
            <person name="Girard L."/>
            <person name="Mora J."/>
        </authorList>
    </citation>
    <scope>NUCLEOTIDE SEQUENCE [LARGE SCALE GENOMIC DNA]</scope>
    <source>
        <strain evidence="2 3">CFNEI 73</strain>
        <plasmid evidence="2 3">B</plasmid>
    </source>
</reference>
<dbReference type="Proteomes" id="UP000182306">
    <property type="component" value="Plasmid B"/>
</dbReference>
<dbReference type="KEGG" id="same:SAMCFNEI73_pB0132"/>
<evidence type="ECO:0000256" key="1">
    <source>
        <dbReference type="SAM" id="MobiDB-lite"/>
    </source>
</evidence>
<keyword evidence="2" id="KW-0614">Plasmid</keyword>
<organism evidence="2 3">
    <name type="scientific">Sinorhizobium americanum</name>
    <dbReference type="NCBI Taxonomy" id="194963"/>
    <lineage>
        <taxon>Bacteria</taxon>
        <taxon>Pseudomonadati</taxon>
        <taxon>Pseudomonadota</taxon>
        <taxon>Alphaproteobacteria</taxon>
        <taxon>Hyphomicrobiales</taxon>
        <taxon>Rhizobiaceae</taxon>
        <taxon>Sinorhizobium/Ensifer group</taxon>
        <taxon>Sinorhizobium</taxon>
    </lineage>
</organism>
<evidence type="ECO:0000313" key="3">
    <source>
        <dbReference type="Proteomes" id="UP000182306"/>
    </source>
</evidence>
<geneLocation type="plasmid" evidence="2 3">
    <name>B</name>
</geneLocation>
<keyword evidence="3" id="KW-1185">Reference proteome</keyword>